<keyword evidence="6" id="KW-0732">Signal</keyword>
<feature type="domain" description="Peptidase S8/S53" evidence="7">
    <location>
        <begin position="262"/>
        <end position="533"/>
    </location>
</feature>
<sequence length="681" mass="71982">MRRRSRVFLVAITASSLVFSAGATSASGAGTGADAEQIRLVGADKFTISLDGGSTWSRELPQASQIRLANRSFDPTSAQAEGATPEELRVREGGAYLVQFKAAPLDAQRRELARLGARLGAFIPDYAYVVRMSPATKERVAKLGFVRWVGAYQPGDKLAPAALKETKTARYVVTLVESNAAEQKAAAEAITRAGGQVHVASASTQHLEVTLSPAQLRATAHLDQVLAVDAASGPETDMDNARIDGGANVIESAGGYKGQGVVGEVMDSGLRTTHQEFRARPPIQHGAAGTSPSHGTSTYGQIFATGVSPKHRGLLPEGQGIHSGYNVPDRYAHSKELVDPNGKYKAVFQTNSWGNALTTSYTTISAAMDKIVFDLDLFICQSQSNAGSQQSRPEAWAKNVLSVGAQYHKNTLSRTDDQWNRGASIGPAADGRIKPEISNYYDGIDTTTSTNDTAYTPSFGGTSGATPITCGNAGLVFQMWADGVFDGAPGKKRDVFASRPHAATVKALLVNTANQYTFSGATHDLTRTHQGWGTASVGNLYNQAKGNAWKLPVLVNETDLLKAGQSKSYTVEADGTKPFKATLAYTDPAGSPTAALSRVNDLTLKVTAPDGTVYWGNNGLNVGNFSTPGGAANSIDTVENVILEKAAKGTWKVEVQADQVNADGHPETPETDADYALVVTK</sequence>
<dbReference type="SUPFAM" id="SSF49785">
    <property type="entry name" value="Galactose-binding domain-like"/>
    <property type="match status" value="1"/>
</dbReference>
<comment type="caution">
    <text evidence="8">The sequence shown here is derived from an EMBL/GenBank/DDBJ whole genome shotgun (WGS) entry which is preliminary data.</text>
</comment>
<name>A0A7W7FZ52_9PSEU</name>
<dbReference type="GO" id="GO:0006508">
    <property type="term" value="P:proteolysis"/>
    <property type="evidence" value="ECO:0007669"/>
    <property type="project" value="UniProtKB-KW"/>
</dbReference>
<comment type="similarity">
    <text evidence="1 5">Belongs to the peptidase S8 family.</text>
</comment>
<dbReference type="InterPro" id="IPR015500">
    <property type="entry name" value="Peptidase_S8_subtilisin-rel"/>
</dbReference>
<dbReference type="InterPro" id="IPR036852">
    <property type="entry name" value="Peptidase_S8/S53_dom_sf"/>
</dbReference>
<dbReference type="Pfam" id="PF00082">
    <property type="entry name" value="Peptidase_S8"/>
    <property type="match status" value="1"/>
</dbReference>
<dbReference type="PANTHER" id="PTHR43399:SF4">
    <property type="entry name" value="CELL WALL-ASSOCIATED PROTEASE"/>
    <property type="match status" value="1"/>
</dbReference>
<evidence type="ECO:0000256" key="5">
    <source>
        <dbReference type="PROSITE-ProRule" id="PRU01240"/>
    </source>
</evidence>
<dbReference type="EMBL" id="JACHMH010000001">
    <property type="protein sequence ID" value="MBB4680799.1"/>
    <property type="molecule type" value="Genomic_DNA"/>
</dbReference>
<dbReference type="AlphaFoldDB" id="A0A7W7FZ52"/>
<dbReference type="PROSITE" id="PS51892">
    <property type="entry name" value="SUBTILASE"/>
    <property type="match status" value="1"/>
</dbReference>
<gene>
    <name evidence="8" type="ORF">HNR67_006917</name>
</gene>
<dbReference type="Proteomes" id="UP000533598">
    <property type="component" value="Unassembled WGS sequence"/>
</dbReference>
<dbReference type="RefSeq" id="WP_221490154.1">
    <property type="nucleotide sequence ID" value="NZ_BAAAUI010000062.1"/>
</dbReference>
<reference evidence="8 9" key="1">
    <citation type="submission" date="2020-08" db="EMBL/GenBank/DDBJ databases">
        <title>Sequencing the genomes of 1000 actinobacteria strains.</title>
        <authorList>
            <person name="Klenk H.-P."/>
        </authorList>
    </citation>
    <scope>NUCLEOTIDE SEQUENCE [LARGE SCALE GENOMIC DNA]</scope>
    <source>
        <strain evidence="8 9">DSM 44230</strain>
    </source>
</reference>
<dbReference type="PROSITE" id="PS00138">
    <property type="entry name" value="SUBTILASE_SER"/>
    <property type="match status" value="1"/>
</dbReference>
<protein>
    <recommendedName>
        <fullName evidence="7">Peptidase S8/S53 domain-containing protein</fullName>
    </recommendedName>
</protein>
<proteinExistence type="inferred from homology"/>
<dbReference type="InterPro" id="IPR000209">
    <property type="entry name" value="Peptidase_S8/S53_dom"/>
</dbReference>
<dbReference type="PRINTS" id="PR00723">
    <property type="entry name" value="SUBTILISIN"/>
</dbReference>
<feature type="active site" description="Charge relay system" evidence="5">
    <location>
        <position position="267"/>
    </location>
</feature>
<dbReference type="Gene3D" id="2.60.120.380">
    <property type="match status" value="1"/>
</dbReference>
<dbReference type="Gene3D" id="3.40.50.200">
    <property type="entry name" value="Peptidase S8/S53 domain"/>
    <property type="match status" value="1"/>
</dbReference>
<keyword evidence="3 5" id="KW-0378">Hydrolase</keyword>
<evidence type="ECO:0000313" key="8">
    <source>
        <dbReference type="EMBL" id="MBB4680799.1"/>
    </source>
</evidence>
<dbReference type="InterPro" id="IPR023828">
    <property type="entry name" value="Peptidase_S8_Ser-AS"/>
</dbReference>
<evidence type="ECO:0000256" key="6">
    <source>
        <dbReference type="SAM" id="SignalP"/>
    </source>
</evidence>
<keyword evidence="9" id="KW-1185">Reference proteome</keyword>
<feature type="signal peptide" evidence="6">
    <location>
        <begin position="1"/>
        <end position="20"/>
    </location>
</feature>
<dbReference type="SUPFAM" id="SSF52743">
    <property type="entry name" value="Subtilisin-like"/>
    <property type="match status" value="1"/>
</dbReference>
<keyword evidence="2 5" id="KW-0645">Protease</keyword>
<dbReference type="InterPro" id="IPR008979">
    <property type="entry name" value="Galactose-bd-like_sf"/>
</dbReference>
<keyword evidence="4 5" id="KW-0720">Serine protease</keyword>
<evidence type="ECO:0000256" key="4">
    <source>
        <dbReference type="ARBA" id="ARBA00022825"/>
    </source>
</evidence>
<evidence type="ECO:0000256" key="3">
    <source>
        <dbReference type="ARBA" id="ARBA00022801"/>
    </source>
</evidence>
<evidence type="ECO:0000256" key="1">
    <source>
        <dbReference type="ARBA" id="ARBA00011073"/>
    </source>
</evidence>
<evidence type="ECO:0000313" key="9">
    <source>
        <dbReference type="Proteomes" id="UP000533598"/>
    </source>
</evidence>
<evidence type="ECO:0000256" key="2">
    <source>
        <dbReference type="ARBA" id="ARBA00022670"/>
    </source>
</evidence>
<accession>A0A7W7FZ52</accession>
<dbReference type="InterPro" id="IPR051048">
    <property type="entry name" value="Peptidase_S8/S53_subtilisin"/>
</dbReference>
<evidence type="ECO:0000259" key="7">
    <source>
        <dbReference type="Pfam" id="PF00082"/>
    </source>
</evidence>
<dbReference type="PANTHER" id="PTHR43399">
    <property type="entry name" value="SUBTILISIN-RELATED"/>
    <property type="match status" value="1"/>
</dbReference>
<organism evidence="8 9">
    <name type="scientific">Crossiella cryophila</name>
    <dbReference type="NCBI Taxonomy" id="43355"/>
    <lineage>
        <taxon>Bacteria</taxon>
        <taxon>Bacillati</taxon>
        <taxon>Actinomycetota</taxon>
        <taxon>Actinomycetes</taxon>
        <taxon>Pseudonocardiales</taxon>
        <taxon>Pseudonocardiaceae</taxon>
        <taxon>Crossiella</taxon>
    </lineage>
</organism>
<feature type="active site" description="Charge relay system" evidence="5">
    <location>
        <position position="463"/>
    </location>
</feature>
<dbReference type="GO" id="GO:0004252">
    <property type="term" value="F:serine-type endopeptidase activity"/>
    <property type="evidence" value="ECO:0007669"/>
    <property type="project" value="UniProtKB-UniRule"/>
</dbReference>
<feature type="active site" description="Charge relay system" evidence="5">
    <location>
        <position position="294"/>
    </location>
</feature>
<feature type="chain" id="PRO_5039496470" description="Peptidase S8/S53 domain-containing protein" evidence="6">
    <location>
        <begin position="21"/>
        <end position="681"/>
    </location>
</feature>